<dbReference type="HOGENOM" id="CLU_100275_2_0_11"/>
<dbReference type="InterPro" id="IPR015946">
    <property type="entry name" value="KH_dom-like_a/b"/>
</dbReference>
<reference evidence="1 2" key="1">
    <citation type="journal article" date="2015" name="Genome Announc.">
        <title>Complete Genome Sequence of Steroid-Transforming Nocardioides simplex VKM Ac-2033D.</title>
        <authorList>
            <person name="Shtratnikova V.Y."/>
            <person name="Schelkunov M.I."/>
            <person name="Pekov Y.A."/>
            <person name="Fokina V.V."/>
            <person name="Logacheva M.D."/>
            <person name="Sokolov S.L."/>
            <person name="Bragin E.Y."/>
            <person name="Ashapkin V.V."/>
            <person name="Donova M.V."/>
        </authorList>
    </citation>
    <scope>NUCLEOTIDE SEQUENCE [LARGE SCALE GENOMIC DNA]</scope>
    <source>
        <strain evidence="1 2">VKM Ac-2033D</strain>
    </source>
</reference>
<accession>A0A0A1DKR4</accession>
<dbReference type="eggNOG" id="COG1765">
    <property type="taxonomic scope" value="Bacteria"/>
</dbReference>
<dbReference type="Pfam" id="PF02566">
    <property type="entry name" value="OsmC"/>
    <property type="match status" value="1"/>
</dbReference>
<dbReference type="PANTHER" id="PTHR35368">
    <property type="entry name" value="HYDROPEROXIDE REDUCTASE"/>
    <property type="match status" value="1"/>
</dbReference>
<evidence type="ECO:0000313" key="2">
    <source>
        <dbReference type="Proteomes" id="UP000030300"/>
    </source>
</evidence>
<proteinExistence type="predicted"/>
<sequence>MTSLSTDLNGVDLAAVGSLVQAVEADPAAARTTWAAHVTWTGAFTSEAAVRSFAPVPSDEPPALGGGDTAPNPVEQLLGALGNCLAVGYAANASVAGIELRDLRVDLRGDLDLHVFLGLTEGHAGFDSIRATVTIDSPASRADLEALHDRVLASSPVGHTLRSAVPVEVALA</sequence>
<dbReference type="RefSeq" id="WP_038679748.1">
    <property type="nucleotide sequence ID" value="NZ_BJMC01000026.1"/>
</dbReference>
<evidence type="ECO:0000313" key="1">
    <source>
        <dbReference type="EMBL" id="AIY17934.1"/>
    </source>
</evidence>
<keyword evidence="2" id="KW-1185">Reference proteome</keyword>
<dbReference type="GeneID" id="96610385"/>
<dbReference type="InterPro" id="IPR003718">
    <property type="entry name" value="OsmC/Ohr_fam"/>
</dbReference>
<dbReference type="Gene3D" id="3.30.300.20">
    <property type="match status" value="1"/>
</dbReference>
<dbReference type="KEGG" id="psim:KR76_16250"/>
<protein>
    <submittedName>
        <fullName evidence="1">OsmC family protein</fullName>
    </submittedName>
</protein>
<dbReference type="PANTHER" id="PTHR35368:SF1">
    <property type="entry name" value="HYDROPEROXIDE REDUCTASE"/>
    <property type="match status" value="1"/>
</dbReference>
<dbReference type="InterPro" id="IPR052924">
    <property type="entry name" value="OsmC/Ohr_hydroprdx_reductase"/>
</dbReference>
<dbReference type="InterPro" id="IPR036102">
    <property type="entry name" value="OsmC/Ohrsf"/>
</dbReference>
<dbReference type="STRING" id="2045.KR76_16250"/>
<dbReference type="Proteomes" id="UP000030300">
    <property type="component" value="Chromosome"/>
</dbReference>
<dbReference type="SUPFAM" id="SSF82784">
    <property type="entry name" value="OsmC-like"/>
    <property type="match status" value="1"/>
</dbReference>
<dbReference type="AlphaFoldDB" id="A0A0A1DKR4"/>
<gene>
    <name evidence="1" type="ORF">KR76_16250</name>
</gene>
<name>A0A0A1DKR4_NOCSI</name>
<dbReference type="EMBL" id="CP009896">
    <property type="protein sequence ID" value="AIY17934.1"/>
    <property type="molecule type" value="Genomic_DNA"/>
</dbReference>
<dbReference type="OrthoDB" id="9811389at2"/>
<organism evidence="1 2">
    <name type="scientific">Nocardioides simplex</name>
    <name type="common">Arthrobacter simplex</name>
    <dbReference type="NCBI Taxonomy" id="2045"/>
    <lineage>
        <taxon>Bacteria</taxon>
        <taxon>Bacillati</taxon>
        <taxon>Actinomycetota</taxon>
        <taxon>Actinomycetes</taxon>
        <taxon>Propionibacteriales</taxon>
        <taxon>Nocardioidaceae</taxon>
        <taxon>Pimelobacter</taxon>
    </lineage>
</organism>